<evidence type="ECO:0000256" key="1">
    <source>
        <dbReference type="ARBA" id="ARBA00022630"/>
    </source>
</evidence>
<dbReference type="EMBL" id="RBZU01000006">
    <property type="protein sequence ID" value="RKP53747.1"/>
    <property type="molecule type" value="Genomic_DNA"/>
</dbReference>
<dbReference type="Proteomes" id="UP000270342">
    <property type="component" value="Unassembled WGS sequence"/>
</dbReference>
<dbReference type="Gene3D" id="3.20.20.30">
    <property type="entry name" value="Luciferase-like domain"/>
    <property type="match status" value="1"/>
</dbReference>
<accession>A0A494XT14</accession>
<dbReference type="InterPro" id="IPR036661">
    <property type="entry name" value="Luciferase-like_sf"/>
</dbReference>
<dbReference type="PANTHER" id="PTHR42847:SF4">
    <property type="entry name" value="ALKANESULFONATE MONOOXYGENASE-RELATED"/>
    <property type="match status" value="1"/>
</dbReference>
<dbReference type="SUPFAM" id="SSF51679">
    <property type="entry name" value="Bacterial luciferase-like"/>
    <property type="match status" value="1"/>
</dbReference>
<gene>
    <name evidence="6" type="ORF">D7S86_15935</name>
</gene>
<dbReference type="PANTHER" id="PTHR42847">
    <property type="entry name" value="ALKANESULFONATE MONOOXYGENASE"/>
    <property type="match status" value="1"/>
</dbReference>
<comment type="caution">
    <text evidence="6">The sequence shown here is derived from an EMBL/GenBank/DDBJ whole genome shotgun (WGS) entry which is preliminary data.</text>
</comment>
<evidence type="ECO:0000313" key="6">
    <source>
        <dbReference type="EMBL" id="RKP53747.1"/>
    </source>
</evidence>
<dbReference type="InterPro" id="IPR050172">
    <property type="entry name" value="SsuD_RutA_monooxygenase"/>
</dbReference>
<name>A0A494XT14_9BURK</name>
<keyword evidence="3" id="KW-0560">Oxidoreductase</keyword>
<keyword evidence="7" id="KW-1185">Reference proteome</keyword>
<organism evidence="6 7">
    <name type="scientific">Pararobbsia silviterrae</name>
    <dbReference type="NCBI Taxonomy" id="1792498"/>
    <lineage>
        <taxon>Bacteria</taxon>
        <taxon>Pseudomonadati</taxon>
        <taxon>Pseudomonadota</taxon>
        <taxon>Betaproteobacteria</taxon>
        <taxon>Burkholderiales</taxon>
        <taxon>Burkholderiaceae</taxon>
        <taxon>Pararobbsia</taxon>
    </lineage>
</organism>
<reference evidence="6 7" key="1">
    <citation type="submission" date="2018-10" db="EMBL/GenBank/DDBJ databases">
        <title>Robbsia sp. DHC34, isolated from soil.</title>
        <authorList>
            <person name="Gao Z.-H."/>
            <person name="Qiu L.-H."/>
        </authorList>
    </citation>
    <scope>NUCLEOTIDE SEQUENCE [LARGE SCALE GENOMIC DNA]</scope>
    <source>
        <strain evidence="6 7">DHC34</strain>
    </source>
</reference>
<dbReference type="GO" id="GO:0004497">
    <property type="term" value="F:monooxygenase activity"/>
    <property type="evidence" value="ECO:0007669"/>
    <property type="project" value="UniProtKB-KW"/>
</dbReference>
<evidence type="ECO:0000259" key="5">
    <source>
        <dbReference type="Pfam" id="PF00296"/>
    </source>
</evidence>
<evidence type="ECO:0000313" key="7">
    <source>
        <dbReference type="Proteomes" id="UP000270342"/>
    </source>
</evidence>
<sequence length="396" mass="43794">MSTVSIEPPAQRRGPLEFPESPLAQAARQPLMLGLFLPTQTGGFSQSTYPRTTDWSFEYNKRLSLRAEAHGFEFVFGLQQWIPKGGFGGPSRYRENFLDPFMSTVALSALTTRLITISTVHILYGDLHPLYLARFAATADHIAGGKFGLNMVTGYDAAEPRMFGMQRVAHDERYDRADEFVDIMEALWEGSENITREGRFYRLEGAYVSPRPKYGRPIMVSASASQAGFEYASRHSDIVFTSSPGGAIFERAIEVLPEHVAKIRAPYAGTGRSPKVIIFPLIICKETRAEAFAYRDAIVAQADLESIRAYTARHSGGDAQGWQQHVPADRVLGGHVQIVGDPNDVADGLQRLHEAGFDGVQIGFYDYAPDLEFFAARVLPLLEARGLRVPVDLSAT</sequence>
<dbReference type="Pfam" id="PF00296">
    <property type="entry name" value="Bac_luciferase"/>
    <property type="match status" value="1"/>
</dbReference>
<evidence type="ECO:0000256" key="2">
    <source>
        <dbReference type="ARBA" id="ARBA00022643"/>
    </source>
</evidence>
<dbReference type="CDD" id="cd01094">
    <property type="entry name" value="Alkanesulfonate_monoxygenase"/>
    <property type="match status" value="1"/>
</dbReference>
<feature type="domain" description="Luciferase-like" evidence="5">
    <location>
        <begin position="33"/>
        <end position="358"/>
    </location>
</feature>
<evidence type="ECO:0000256" key="3">
    <source>
        <dbReference type="ARBA" id="ARBA00023002"/>
    </source>
</evidence>
<dbReference type="AlphaFoldDB" id="A0A494XT14"/>
<protein>
    <submittedName>
        <fullName evidence="6">LLM class flavin-dependent oxidoreductase</fullName>
    </submittedName>
</protein>
<dbReference type="InterPro" id="IPR011251">
    <property type="entry name" value="Luciferase-like_dom"/>
</dbReference>
<proteinExistence type="predicted"/>
<keyword evidence="2" id="KW-0288">FMN</keyword>
<evidence type="ECO:0000256" key="4">
    <source>
        <dbReference type="ARBA" id="ARBA00023033"/>
    </source>
</evidence>
<keyword evidence="4" id="KW-0503">Monooxygenase</keyword>
<dbReference type="OrthoDB" id="9814695at2"/>
<dbReference type="GO" id="GO:0016705">
    <property type="term" value="F:oxidoreductase activity, acting on paired donors, with incorporation or reduction of molecular oxygen"/>
    <property type="evidence" value="ECO:0007669"/>
    <property type="project" value="InterPro"/>
</dbReference>
<keyword evidence="1" id="KW-0285">Flavoprotein</keyword>